<evidence type="ECO:0000256" key="1">
    <source>
        <dbReference type="SAM" id="MobiDB-lite"/>
    </source>
</evidence>
<dbReference type="Pfam" id="PF13349">
    <property type="entry name" value="DUF4097"/>
    <property type="match status" value="1"/>
</dbReference>
<dbReference type="Proteomes" id="UP000195755">
    <property type="component" value="Chromosome"/>
</dbReference>
<evidence type="ECO:0000313" key="3">
    <source>
        <dbReference type="EMBL" id="ARZ66091.1"/>
    </source>
</evidence>
<dbReference type="OrthoDB" id="4331847at2"/>
<sequence length="244" mass="24465">MRARPLRLLTAVVTAGIAVGGLSACGLTRENFEDDATLSQKITSVRLDTGSGGVTLRGKEGATEVRMHRYVEYGGDRPEGATHRVENGVLILNGCGEDCSVAYDIDLPAGLPVTGGTGSGAVKLSGAGAVKVTTGSGAIDLFDTLGPVDVRAGSGAITGRGLKGGPVEAETGSGAITLTVSSPQDVRAEAGSGAVTLTTPGSGRYQVTAETKSGGQDIAVPNDPSGTRRLQLKTGSGAITVKRS</sequence>
<reference evidence="3 4" key="1">
    <citation type="submission" date="2017-06" db="EMBL/GenBank/DDBJ databases">
        <title>Streptomyces albireticuli Genome sequencing and assembly.</title>
        <authorList>
            <person name="Wang Y."/>
            <person name="Du B."/>
            <person name="Ding Y."/>
            <person name="Liu H."/>
            <person name="Hou Q."/>
            <person name="Liu K."/>
            <person name="Yao L."/>
            <person name="Wang C."/>
        </authorList>
    </citation>
    <scope>NUCLEOTIDE SEQUENCE [LARGE SCALE GENOMIC DNA]</scope>
    <source>
        <strain evidence="3 4">MDJK11</strain>
    </source>
</reference>
<name>A0A1Z2KVW4_9ACTN</name>
<gene>
    <name evidence="3" type="ORF">SMD11_0425</name>
</gene>
<dbReference type="InterPro" id="IPR025164">
    <property type="entry name" value="Toastrack_DUF4097"/>
</dbReference>
<feature type="domain" description="DUF4097" evidence="2">
    <location>
        <begin position="120"/>
        <end position="226"/>
    </location>
</feature>
<accession>A0A1Z2KVW4</accession>
<evidence type="ECO:0000313" key="4">
    <source>
        <dbReference type="Proteomes" id="UP000195755"/>
    </source>
</evidence>
<dbReference type="RefSeq" id="WP_087924763.1">
    <property type="nucleotide sequence ID" value="NZ_CP021744.1"/>
</dbReference>
<proteinExistence type="predicted"/>
<protein>
    <recommendedName>
        <fullName evidence="2">DUF4097 domain-containing protein</fullName>
    </recommendedName>
</protein>
<dbReference type="AlphaFoldDB" id="A0A1Z2KVW4"/>
<dbReference type="PROSITE" id="PS51257">
    <property type="entry name" value="PROKAR_LIPOPROTEIN"/>
    <property type="match status" value="1"/>
</dbReference>
<organism evidence="3 4">
    <name type="scientific">Streptomyces albireticuli</name>
    <dbReference type="NCBI Taxonomy" id="1940"/>
    <lineage>
        <taxon>Bacteria</taxon>
        <taxon>Bacillati</taxon>
        <taxon>Actinomycetota</taxon>
        <taxon>Actinomycetes</taxon>
        <taxon>Kitasatosporales</taxon>
        <taxon>Streptomycetaceae</taxon>
        <taxon>Streptomyces</taxon>
    </lineage>
</organism>
<dbReference type="KEGG" id="salj:SMD11_0425"/>
<feature type="region of interest" description="Disordered" evidence="1">
    <location>
        <begin position="210"/>
        <end position="230"/>
    </location>
</feature>
<evidence type="ECO:0000259" key="2">
    <source>
        <dbReference type="Pfam" id="PF13349"/>
    </source>
</evidence>
<dbReference type="EMBL" id="CP021744">
    <property type="protein sequence ID" value="ARZ66091.1"/>
    <property type="molecule type" value="Genomic_DNA"/>
</dbReference>